<name>A0A7N2LUR7_QUELO</name>
<evidence type="ECO:0008006" key="3">
    <source>
        <dbReference type="Google" id="ProtNLM"/>
    </source>
</evidence>
<reference evidence="1" key="2">
    <citation type="submission" date="2021-01" db="UniProtKB">
        <authorList>
            <consortium name="EnsemblPlants"/>
        </authorList>
    </citation>
    <scope>IDENTIFICATION</scope>
</reference>
<protein>
    <recommendedName>
        <fullName evidence="3">RNase H type-1 domain-containing protein</fullName>
    </recommendedName>
</protein>
<keyword evidence="2" id="KW-1185">Reference proteome</keyword>
<dbReference type="EnsemblPlants" id="QL05p085433:mrna">
    <property type="protein sequence ID" value="QL05p085433:mrna"/>
    <property type="gene ID" value="QL05p085433"/>
</dbReference>
<dbReference type="Proteomes" id="UP000594261">
    <property type="component" value="Chromosome 5"/>
</dbReference>
<proteinExistence type="predicted"/>
<evidence type="ECO:0000313" key="2">
    <source>
        <dbReference type="Proteomes" id="UP000594261"/>
    </source>
</evidence>
<organism evidence="1 2">
    <name type="scientific">Quercus lobata</name>
    <name type="common">Valley oak</name>
    <dbReference type="NCBI Taxonomy" id="97700"/>
    <lineage>
        <taxon>Eukaryota</taxon>
        <taxon>Viridiplantae</taxon>
        <taxon>Streptophyta</taxon>
        <taxon>Embryophyta</taxon>
        <taxon>Tracheophyta</taxon>
        <taxon>Spermatophyta</taxon>
        <taxon>Magnoliopsida</taxon>
        <taxon>eudicotyledons</taxon>
        <taxon>Gunneridae</taxon>
        <taxon>Pentapetalae</taxon>
        <taxon>rosids</taxon>
        <taxon>fabids</taxon>
        <taxon>Fagales</taxon>
        <taxon>Fagaceae</taxon>
        <taxon>Quercus</taxon>
    </lineage>
</organism>
<dbReference type="AlphaFoldDB" id="A0A7N2LUR7"/>
<sequence>MALMFWLLIQHCYRKANKCADALARRGAIMDQNFTIFMDPPFDVVFLLRLDSVGTLFDRFVASGLEE</sequence>
<reference evidence="1 2" key="1">
    <citation type="journal article" date="2016" name="G3 (Bethesda)">
        <title>First Draft Assembly and Annotation of the Genome of a California Endemic Oak Quercus lobata Nee (Fagaceae).</title>
        <authorList>
            <person name="Sork V.L."/>
            <person name="Fitz-Gibbon S.T."/>
            <person name="Puiu D."/>
            <person name="Crepeau M."/>
            <person name="Gugger P.F."/>
            <person name="Sherman R."/>
            <person name="Stevens K."/>
            <person name="Langley C.H."/>
            <person name="Pellegrini M."/>
            <person name="Salzberg S.L."/>
        </authorList>
    </citation>
    <scope>NUCLEOTIDE SEQUENCE [LARGE SCALE GENOMIC DNA]</scope>
    <source>
        <strain evidence="1 2">cv. SW786</strain>
    </source>
</reference>
<evidence type="ECO:0000313" key="1">
    <source>
        <dbReference type="EnsemblPlants" id="QL05p085433:mrna"/>
    </source>
</evidence>
<dbReference type="EMBL" id="LRBV02000005">
    <property type="status" value="NOT_ANNOTATED_CDS"/>
    <property type="molecule type" value="Genomic_DNA"/>
</dbReference>
<dbReference type="Gramene" id="QL05p085433:mrna">
    <property type="protein sequence ID" value="QL05p085433:mrna"/>
    <property type="gene ID" value="QL05p085433"/>
</dbReference>
<dbReference type="InParanoid" id="A0A7N2LUR7"/>
<accession>A0A7N2LUR7</accession>